<evidence type="ECO:0000256" key="1">
    <source>
        <dbReference type="SAM" id="SignalP"/>
    </source>
</evidence>
<keyword evidence="1" id="KW-0732">Signal</keyword>
<evidence type="ECO:0000313" key="2">
    <source>
        <dbReference type="EMBL" id="GHG92244.1"/>
    </source>
</evidence>
<feature type="chain" id="PRO_5035197291" description="HdeA/HdeB family protein" evidence="1">
    <location>
        <begin position="21"/>
        <end position="109"/>
    </location>
</feature>
<sequence length="109" mass="12329">MKRVMIAAALLGALASQASAEAYKLTADGNTLIVSCFRGPWKDVIWDRPNANFIDSLVDFGYDYPTAQAIAQRICRDERLVDNLEGMKQEMIRIYNEAPQLHGNKRLQR</sequence>
<comment type="caution">
    <text evidence="2">The sequence shown here is derived from an EMBL/GenBank/DDBJ whole genome shotgun (WGS) entry which is preliminary data.</text>
</comment>
<gene>
    <name evidence="2" type="ORF">GCM10010961_24080</name>
</gene>
<dbReference type="AlphaFoldDB" id="A0A8J3MCL7"/>
<accession>A0A8J3MCL7</accession>
<dbReference type="EMBL" id="BNAP01000009">
    <property type="protein sequence ID" value="GHG92244.1"/>
    <property type="molecule type" value="Genomic_DNA"/>
</dbReference>
<reference evidence="2" key="2">
    <citation type="submission" date="2020-09" db="EMBL/GenBank/DDBJ databases">
        <authorList>
            <person name="Sun Q."/>
            <person name="Zhou Y."/>
        </authorList>
    </citation>
    <scope>NUCLEOTIDE SEQUENCE</scope>
    <source>
        <strain evidence="2">CGMCC 1.7081</strain>
    </source>
</reference>
<dbReference type="RefSeq" id="WP_154664371.1">
    <property type="nucleotide sequence ID" value="NZ_BNAP01000009.1"/>
</dbReference>
<feature type="signal peptide" evidence="1">
    <location>
        <begin position="1"/>
        <end position="20"/>
    </location>
</feature>
<evidence type="ECO:0000313" key="3">
    <source>
        <dbReference type="Proteomes" id="UP000611500"/>
    </source>
</evidence>
<dbReference type="Proteomes" id="UP000611500">
    <property type="component" value="Unassembled WGS sequence"/>
</dbReference>
<proteinExistence type="predicted"/>
<protein>
    <recommendedName>
        <fullName evidence="4">HdeA/HdeB family protein</fullName>
    </recommendedName>
</protein>
<organism evidence="2 3">
    <name type="scientific">Pseudodonghicola xiamenensis</name>
    <dbReference type="NCBI Taxonomy" id="337702"/>
    <lineage>
        <taxon>Bacteria</taxon>
        <taxon>Pseudomonadati</taxon>
        <taxon>Pseudomonadota</taxon>
        <taxon>Alphaproteobacteria</taxon>
        <taxon>Rhodobacterales</taxon>
        <taxon>Paracoccaceae</taxon>
        <taxon>Pseudodonghicola</taxon>
    </lineage>
</organism>
<name>A0A8J3MCL7_9RHOB</name>
<evidence type="ECO:0008006" key="4">
    <source>
        <dbReference type="Google" id="ProtNLM"/>
    </source>
</evidence>
<reference evidence="2" key="1">
    <citation type="journal article" date="2014" name="Int. J. Syst. Evol. Microbiol.">
        <title>Complete genome sequence of Corynebacterium casei LMG S-19264T (=DSM 44701T), isolated from a smear-ripened cheese.</title>
        <authorList>
            <consortium name="US DOE Joint Genome Institute (JGI-PGF)"/>
            <person name="Walter F."/>
            <person name="Albersmeier A."/>
            <person name="Kalinowski J."/>
            <person name="Ruckert C."/>
        </authorList>
    </citation>
    <scope>NUCLEOTIDE SEQUENCE</scope>
    <source>
        <strain evidence="2">CGMCC 1.7081</strain>
    </source>
</reference>
<keyword evidence="3" id="KW-1185">Reference proteome</keyword>